<name>A0A1D1YIY1_9ARAE</name>
<dbReference type="GO" id="GO:0006099">
    <property type="term" value="P:tricarboxylic acid cycle"/>
    <property type="evidence" value="ECO:0007669"/>
    <property type="project" value="TreeGrafter"/>
</dbReference>
<evidence type="ECO:0000259" key="2">
    <source>
        <dbReference type="Pfam" id="PF00549"/>
    </source>
</evidence>
<evidence type="ECO:0000256" key="1">
    <source>
        <dbReference type="ARBA" id="ARBA00011412"/>
    </source>
</evidence>
<organism evidence="3">
    <name type="scientific">Anthurium amnicola</name>
    <dbReference type="NCBI Taxonomy" id="1678845"/>
    <lineage>
        <taxon>Eukaryota</taxon>
        <taxon>Viridiplantae</taxon>
        <taxon>Streptophyta</taxon>
        <taxon>Embryophyta</taxon>
        <taxon>Tracheophyta</taxon>
        <taxon>Spermatophyta</taxon>
        <taxon>Magnoliopsida</taxon>
        <taxon>Liliopsida</taxon>
        <taxon>Araceae</taxon>
        <taxon>Pothoideae</taxon>
        <taxon>Potheae</taxon>
        <taxon>Anthurium</taxon>
    </lineage>
</organism>
<dbReference type="PANTHER" id="PTHR11117:SF2">
    <property type="entry name" value="SUCCINATE--COA LIGASE [ADP_GDP-FORMING] SUBUNIT ALPHA, MITOCHONDRIAL"/>
    <property type="match status" value="1"/>
</dbReference>
<dbReference type="Pfam" id="PF00549">
    <property type="entry name" value="Ligase_CoA"/>
    <property type="match status" value="1"/>
</dbReference>
<comment type="subunit">
    <text evidence="1">Heterooctamer of 4 alpha and 4 beta chains.</text>
</comment>
<dbReference type="EMBL" id="GDJX01013372">
    <property type="protein sequence ID" value="JAT54564.1"/>
    <property type="molecule type" value="Transcribed_RNA"/>
</dbReference>
<dbReference type="PANTHER" id="PTHR11117">
    <property type="entry name" value="SUCCINYL-COA LIGASE SUBUNIT ALPHA"/>
    <property type="match status" value="1"/>
</dbReference>
<protein>
    <submittedName>
        <fullName evidence="3">Succinyl-CoA ligase [ADP-forming] subunit alpha-1, mitochondrial</fullName>
    </submittedName>
</protein>
<evidence type="ECO:0000313" key="3">
    <source>
        <dbReference type="EMBL" id="JAT54564.1"/>
    </source>
</evidence>
<keyword evidence="3" id="KW-0436">Ligase</keyword>
<dbReference type="GO" id="GO:0004775">
    <property type="term" value="F:succinate-CoA ligase (ADP-forming) activity"/>
    <property type="evidence" value="ECO:0007669"/>
    <property type="project" value="TreeGrafter"/>
</dbReference>
<gene>
    <name evidence="3" type="primary">SCOA_3</name>
    <name evidence="3" type="ORF">g.85620</name>
</gene>
<dbReference type="InterPro" id="IPR016102">
    <property type="entry name" value="Succinyl-CoA_synth-like"/>
</dbReference>
<proteinExistence type="predicted"/>
<accession>A0A1D1YIY1</accession>
<dbReference type="GO" id="GO:0009361">
    <property type="term" value="C:succinate-CoA ligase complex (ADP-forming)"/>
    <property type="evidence" value="ECO:0007669"/>
    <property type="project" value="TreeGrafter"/>
</dbReference>
<dbReference type="SUPFAM" id="SSF52210">
    <property type="entry name" value="Succinyl-CoA synthetase domains"/>
    <property type="match status" value="1"/>
</dbReference>
<dbReference type="Gene3D" id="3.40.50.261">
    <property type="entry name" value="Succinyl-CoA synthetase domains"/>
    <property type="match status" value="1"/>
</dbReference>
<sequence>MGGPCIADHRRQQELRLGKLLSPLDGIILIGEIGGTVEDDAAALVKDALLFSHLWTLTCTANEPESGTQKPIVAFVAGLPAPPGHRMGHVGAIISGGKGTVQDKIKMLRAAGVTVAESPAKIGMAMLEVFQQCGLVD</sequence>
<reference evidence="3" key="1">
    <citation type="submission" date="2015-07" db="EMBL/GenBank/DDBJ databases">
        <title>Transcriptome Assembly of Anthurium amnicola.</title>
        <authorList>
            <person name="Suzuki J."/>
        </authorList>
    </citation>
    <scope>NUCLEOTIDE SEQUENCE</scope>
</reference>
<feature type="domain" description="ATP-citrate synthase/succinyl-CoA ligase C-terminal" evidence="2">
    <location>
        <begin position="15"/>
        <end position="113"/>
    </location>
</feature>
<dbReference type="AlphaFoldDB" id="A0A1D1YIY1"/>
<dbReference type="GO" id="GO:0004776">
    <property type="term" value="F:succinate-CoA ligase (GDP-forming) activity"/>
    <property type="evidence" value="ECO:0007669"/>
    <property type="project" value="TreeGrafter"/>
</dbReference>
<dbReference type="GO" id="GO:0005739">
    <property type="term" value="C:mitochondrion"/>
    <property type="evidence" value="ECO:0007669"/>
    <property type="project" value="TreeGrafter"/>
</dbReference>
<dbReference type="InterPro" id="IPR005811">
    <property type="entry name" value="SUCC_ACL_C"/>
</dbReference>